<dbReference type="EMBL" id="JACVVK020000127">
    <property type="protein sequence ID" value="KAK7490352.1"/>
    <property type="molecule type" value="Genomic_DNA"/>
</dbReference>
<feature type="domain" description="Caspase family p20" evidence="1">
    <location>
        <begin position="26"/>
        <end position="58"/>
    </location>
</feature>
<proteinExistence type="predicted"/>
<name>A0ABD0KT39_9CAEN</name>
<gene>
    <name evidence="2" type="ORF">BaRGS_00018331</name>
</gene>
<evidence type="ECO:0000259" key="1">
    <source>
        <dbReference type="PROSITE" id="PS50208"/>
    </source>
</evidence>
<dbReference type="InterPro" id="IPR001309">
    <property type="entry name" value="Pept_C14_p20"/>
</dbReference>
<dbReference type="InterPro" id="IPR029030">
    <property type="entry name" value="Caspase-like_dom_sf"/>
</dbReference>
<reference evidence="2 3" key="1">
    <citation type="journal article" date="2023" name="Sci. Data">
        <title>Genome assembly of the Korean intertidal mud-creeper Batillaria attramentaria.</title>
        <authorList>
            <person name="Patra A.K."/>
            <person name="Ho P.T."/>
            <person name="Jun S."/>
            <person name="Lee S.J."/>
            <person name="Kim Y."/>
            <person name="Won Y.J."/>
        </authorList>
    </citation>
    <scope>NUCLEOTIDE SEQUENCE [LARGE SCALE GENOMIC DNA]</scope>
    <source>
        <strain evidence="2">Wonlab-2016</strain>
    </source>
</reference>
<dbReference type="Gene3D" id="3.40.50.1460">
    <property type="match status" value="1"/>
</dbReference>
<dbReference type="Proteomes" id="UP001519460">
    <property type="component" value="Unassembled WGS sequence"/>
</dbReference>
<dbReference type="PROSITE" id="PS50208">
    <property type="entry name" value="CASPASE_P20"/>
    <property type="match status" value="1"/>
</dbReference>
<protein>
    <recommendedName>
        <fullName evidence="1">Caspase family p20 domain-containing protein</fullName>
    </recommendedName>
</protein>
<accession>A0ABD0KT39</accession>
<comment type="caution">
    <text evidence="2">The sequence shown here is derived from an EMBL/GenBank/DDBJ whole genome shotgun (WGS) entry which is preliminary data.</text>
</comment>
<dbReference type="AlphaFoldDB" id="A0ABD0KT39"/>
<organism evidence="2 3">
    <name type="scientific">Batillaria attramentaria</name>
    <dbReference type="NCBI Taxonomy" id="370345"/>
    <lineage>
        <taxon>Eukaryota</taxon>
        <taxon>Metazoa</taxon>
        <taxon>Spiralia</taxon>
        <taxon>Lophotrochozoa</taxon>
        <taxon>Mollusca</taxon>
        <taxon>Gastropoda</taxon>
        <taxon>Caenogastropoda</taxon>
        <taxon>Sorbeoconcha</taxon>
        <taxon>Cerithioidea</taxon>
        <taxon>Batillariidae</taxon>
        <taxon>Batillaria</taxon>
    </lineage>
</organism>
<keyword evidence="3" id="KW-1185">Reference proteome</keyword>
<sequence length="80" mass="8884">MQRLGRDLPHSGLELQLKRYTMTAEPRGLCLIINNRDFTKEDGSPIQGLETRHGTDVDRGLHRVTITVLLDGLIGCGGEQ</sequence>
<evidence type="ECO:0000313" key="3">
    <source>
        <dbReference type="Proteomes" id="UP001519460"/>
    </source>
</evidence>
<evidence type="ECO:0000313" key="2">
    <source>
        <dbReference type="EMBL" id="KAK7490352.1"/>
    </source>
</evidence>
<dbReference type="SUPFAM" id="SSF52129">
    <property type="entry name" value="Caspase-like"/>
    <property type="match status" value="1"/>
</dbReference>